<comment type="caution">
    <text evidence="5">The sequence shown here is derived from an EMBL/GenBank/DDBJ whole genome shotgun (WGS) entry which is preliminary data.</text>
</comment>
<proteinExistence type="predicted"/>
<name>A0A3S3QNA8_9BACT</name>
<evidence type="ECO:0000256" key="4">
    <source>
        <dbReference type="ARBA" id="ARBA00022898"/>
    </source>
</evidence>
<protein>
    <submittedName>
        <fullName evidence="5">Aminotransferase class-III</fullName>
        <ecNumber evidence="5">2.6.1.11</ecNumber>
        <ecNumber evidence="5">2.6.1.17</ecNumber>
    </submittedName>
</protein>
<reference evidence="5 6" key="1">
    <citation type="submission" date="2017-01" db="EMBL/GenBank/DDBJ databases">
        <title>The cable genome- insights into the physiology and evolution of filamentous bacteria capable of sulfide oxidation via long distance electron transfer.</title>
        <authorList>
            <person name="Schreiber L."/>
            <person name="Bjerg J.T."/>
            <person name="Boggild A."/>
            <person name="Van De Vossenberg J."/>
            <person name="Meysman F."/>
            <person name="Nielsen L.P."/>
            <person name="Schramm A."/>
            <person name="Kjeldsen K.U."/>
        </authorList>
    </citation>
    <scope>NUCLEOTIDE SEQUENCE [LARGE SCALE GENOMIC DNA]</scope>
    <source>
        <strain evidence="5">A1</strain>
    </source>
</reference>
<dbReference type="PROSITE" id="PS00600">
    <property type="entry name" value="AA_TRANSFER_CLASS_3"/>
    <property type="match status" value="1"/>
</dbReference>
<keyword evidence="2 5" id="KW-0032">Aminotransferase</keyword>
<dbReference type="GO" id="GO:0042802">
    <property type="term" value="F:identical protein binding"/>
    <property type="evidence" value="ECO:0007669"/>
    <property type="project" value="TreeGrafter"/>
</dbReference>
<sequence>LLIFDEVQTGMGRTGTLFAYEQLGVTPDIMTLAKALGNGLPVGAMLTRSDIAASFTVGTHASTFGGNPVAAAAGVAVMKTMLADGFFDAVQERSAYFIHRLEKVAEEFPQLCSGVRGSGMLLALVLTEKGIEHGAEVVQQLFERGCLINFAGMRVLRFIPPLTVSRKDIDLLIEQLKEVLTAIA</sequence>
<evidence type="ECO:0000256" key="2">
    <source>
        <dbReference type="ARBA" id="ARBA00022576"/>
    </source>
</evidence>
<dbReference type="Gene3D" id="3.40.640.10">
    <property type="entry name" value="Type I PLP-dependent aspartate aminotransferase-like (Major domain)"/>
    <property type="match status" value="1"/>
</dbReference>
<dbReference type="InterPro" id="IPR049704">
    <property type="entry name" value="Aminotrans_3_PPA_site"/>
</dbReference>
<keyword evidence="6" id="KW-1185">Reference proteome</keyword>
<dbReference type="PANTHER" id="PTHR11986:SF79">
    <property type="entry name" value="ACETYLORNITHINE AMINOTRANSFERASE, MITOCHONDRIAL"/>
    <property type="match status" value="1"/>
</dbReference>
<keyword evidence="3 5" id="KW-0808">Transferase</keyword>
<dbReference type="GO" id="GO:0030170">
    <property type="term" value="F:pyridoxal phosphate binding"/>
    <property type="evidence" value="ECO:0007669"/>
    <property type="project" value="InterPro"/>
</dbReference>
<dbReference type="Proteomes" id="UP000288086">
    <property type="component" value="Unassembled WGS sequence"/>
</dbReference>
<gene>
    <name evidence="5" type="ORF">VT98_14822</name>
</gene>
<dbReference type="Pfam" id="PF00202">
    <property type="entry name" value="Aminotran_3"/>
    <property type="match status" value="1"/>
</dbReference>
<comment type="cofactor">
    <cofactor evidence="1">
        <name>pyridoxal 5'-phosphate</name>
        <dbReference type="ChEBI" id="CHEBI:597326"/>
    </cofactor>
</comment>
<dbReference type="GO" id="GO:0003992">
    <property type="term" value="F:N2-acetyl-L-ornithine:2-oxoglutarate 5-aminotransferase activity"/>
    <property type="evidence" value="ECO:0007669"/>
    <property type="project" value="UniProtKB-EC"/>
</dbReference>
<dbReference type="SUPFAM" id="SSF53383">
    <property type="entry name" value="PLP-dependent transferases"/>
    <property type="match status" value="1"/>
</dbReference>
<dbReference type="AlphaFoldDB" id="A0A3S3QNA8"/>
<dbReference type="InterPro" id="IPR005814">
    <property type="entry name" value="Aminotrans_3"/>
</dbReference>
<dbReference type="EC" id="2.6.1.11" evidence="5"/>
<accession>A0A3S3QNA8</accession>
<dbReference type="EC" id="2.6.1.17" evidence="5"/>
<dbReference type="InterPro" id="IPR015422">
    <property type="entry name" value="PyrdxlP-dep_Trfase_small"/>
</dbReference>
<organism evidence="5 6">
    <name type="scientific">Candidatus Electrothrix communis</name>
    <dbReference type="NCBI Taxonomy" id="1859133"/>
    <lineage>
        <taxon>Bacteria</taxon>
        <taxon>Pseudomonadati</taxon>
        <taxon>Thermodesulfobacteriota</taxon>
        <taxon>Desulfobulbia</taxon>
        <taxon>Desulfobulbales</taxon>
        <taxon>Desulfobulbaceae</taxon>
        <taxon>Candidatus Electrothrix</taxon>
    </lineage>
</organism>
<dbReference type="EMBL" id="MTKP01000482">
    <property type="protein sequence ID" value="RWX42838.1"/>
    <property type="molecule type" value="Genomic_DNA"/>
</dbReference>
<dbReference type="InterPro" id="IPR015421">
    <property type="entry name" value="PyrdxlP-dep_Trfase_major"/>
</dbReference>
<feature type="non-terminal residue" evidence="5">
    <location>
        <position position="1"/>
    </location>
</feature>
<evidence type="ECO:0000256" key="3">
    <source>
        <dbReference type="ARBA" id="ARBA00022679"/>
    </source>
</evidence>
<dbReference type="Gene3D" id="3.90.1150.10">
    <property type="entry name" value="Aspartate Aminotransferase, domain 1"/>
    <property type="match status" value="1"/>
</dbReference>
<dbReference type="InterPro" id="IPR050103">
    <property type="entry name" value="Class-III_PLP-dep_AT"/>
</dbReference>
<dbReference type="PANTHER" id="PTHR11986">
    <property type="entry name" value="AMINOTRANSFERASE CLASS III"/>
    <property type="match status" value="1"/>
</dbReference>
<dbReference type="GO" id="GO:0009016">
    <property type="term" value="F:succinyldiaminopimelate transaminase activity"/>
    <property type="evidence" value="ECO:0007669"/>
    <property type="project" value="UniProtKB-EC"/>
</dbReference>
<evidence type="ECO:0000313" key="6">
    <source>
        <dbReference type="Proteomes" id="UP000288086"/>
    </source>
</evidence>
<evidence type="ECO:0000313" key="5">
    <source>
        <dbReference type="EMBL" id="RWX42838.1"/>
    </source>
</evidence>
<dbReference type="InterPro" id="IPR015424">
    <property type="entry name" value="PyrdxlP-dep_Trfase"/>
</dbReference>
<evidence type="ECO:0000256" key="1">
    <source>
        <dbReference type="ARBA" id="ARBA00001933"/>
    </source>
</evidence>
<keyword evidence="4" id="KW-0663">Pyridoxal phosphate</keyword>